<reference evidence="5" key="1">
    <citation type="submission" date="2018-03" db="EMBL/GenBank/DDBJ databases">
        <title>The relapsing fever spirochete Borrelia turicatae persists in the highly oxidative environment of its soft-bodied tick vector.</title>
        <authorList>
            <person name="Bourret T.J."/>
            <person name="Boyle W.K."/>
            <person name="Valenzuela J.G."/>
            <person name="Oliveira F."/>
            <person name="Lopez J.E."/>
        </authorList>
    </citation>
    <scope>NUCLEOTIDE SEQUENCE</scope>
    <source>
        <strain evidence="5">Kansas strain/isolate</strain>
        <tissue evidence="5">Salivary glands</tissue>
    </source>
</reference>
<accession>A0A2R5L4U2</accession>
<dbReference type="Gene3D" id="6.10.10.90">
    <property type="match status" value="2"/>
</dbReference>
<dbReference type="GO" id="GO:0006909">
    <property type="term" value="P:phagocytosis"/>
    <property type="evidence" value="ECO:0007669"/>
    <property type="project" value="UniProtKB-KW"/>
</dbReference>
<evidence type="ECO:0000256" key="3">
    <source>
        <dbReference type="ARBA" id="ARBA00023036"/>
    </source>
</evidence>
<dbReference type="Gene3D" id="1.25.10.10">
    <property type="entry name" value="Leucine-rich Repeat Variant"/>
    <property type="match status" value="1"/>
</dbReference>
<organism evidence="5">
    <name type="scientific">Ornithodoros turicata</name>
    <dbReference type="NCBI Taxonomy" id="34597"/>
    <lineage>
        <taxon>Eukaryota</taxon>
        <taxon>Metazoa</taxon>
        <taxon>Ecdysozoa</taxon>
        <taxon>Arthropoda</taxon>
        <taxon>Chelicerata</taxon>
        <taxon>Arachnida</taxon>
        <taxon>Acari</taxon>
        <taxon>Parasitiformes</taxon>
        <taxon>Ixodida</taxon>
        <taxon>Ixodoidea</taxon>
        <taxon>Argasidae</taxon>
        <taxon>Ornithodorinae</taxon>
        <taxon>Ornithodoros</taxon>
    </lineage>
</organism>
<proteinExistence type="predicted"/>
<evidence type="ECO:0000313" key="5">
    <source>
        <dbReference type="EMBL" id="MBY04509.1"/>
    </source>
</evidence>
<name>A0A2R5L4U2_9ACAR</name>
<dbReference type="InterPro" id="IPR006816">
    <property type="entry name" value="ELMO_dom"/>
</dbReference>
<dbReference type="EMBL" id="GGLE01000383">
    <property type="protein sequence ID" value="MBY04509.1"/>
    <property type="molecule type" value="Transcribed_RNA"/>
</dbReference>
<dbReference type="InterPro" id="IPR011989">
    <property type="entry name" value="ARM-like"/>
</dbReference>
<dbReference type="Pfam" id="PF11841">
    <property type="entry name" value="ELMO_ARM"/>
    <property type="match status" value="1"/>
</dbReference>
<dbReference type="InterPro" id="IPR024574">
    <property type="entry name" value="ELMO_ARM"/>
</dbReference>
<dbReference type="InterPro" id="IPR050868">
    <property type="entry name" value="ELMO_domain-containing"/>
</dbReference>
<sequence length="710" mass="80797">MSAMKNGTTIKIGVKIPDRDAELLEVDLSAPLADFVEDLCRREGITNAQDYALAFADRKTGYIVESRKQDIKNGDLLQLTRSPSKVRQEIIEKLSFGAMDGKALALGMLHERVTDPVFATEFTSNNGHKLLVSAMENGFFRGKIMGKALQCFEGLMDHNILSWDIVSEKFVTRLIRHVSSSSHIDNITVETSLSILESAATQRFDLYTVIHTTMPFGNYVNFVGNGSIPVLKNALALLNIVFKRAEHAGQRALEGLILKFGLKNMIWHRLSHMTQVDIELAHQLFVMQSLLLNLYQEMRTSVFDLKDTSHEQKIKLLLKYGFDIDPDDQEAPGNRSSNRFSAEFKTLGIRYTAAPIKDFMKPCGKLALHSLAYFAEHDSSSFSRLVQENSSSSQEHSCPLAASSIKLAELLCNLFHIGETVADQGVFYPMFFSTRYFLEELFIVGMKLVFKTWCEMRATTEDIDKVFGIVREQIIRTLKSEQNSPTIQDFRRSLWQMPYSVVVSELQKERAEREEWESQSAAVRQLRRSLVPDVMELVETNRLNFLCRGTMFQRYTQKGQRLKDKYCYAMLSHNHKYLHYGECAADDEPILEELQHSQMVSEIAGLYTGTDCPHARKGNKAITDLAFSIVPRYEEPPLNFVAPNEVVFQYWIDGLNALIGRPMTSEETQRDLETLLHMEIKLRLLETEGLSIPEVAPPIPPSPENYDFHI</sequence>
<dbReference type="PANTHER" id="PTHR12771">
    <property type="entry name" value="ENGULFMENT AND CELL MOTILITY"/>
    <property type="match status" value="1"/>
</dbReference>
<dbReference type="GO" id="GO:0007015">
    <property type="term" value="P:actin filament organization"/>
    <property type="evidence" value="ECO:0007669"/>
    <property type="project" value="TreeGrafter"/>
</dbReference>
<evidence type="ECO:0000256" key="2">
    <source>
        <dbReference type="ARBA" id="ARBA00022907"/>
    </source>
</evidence>
<dbReference type="GO" id="GO:0006915">
    <property type="term" value="P:apoptotic process"/>
    <property type="evidence" value="ECO:0007669"/>
    <property type="project" value="UniProtKB-KW"/>
</dbReference>
<evidence type="ECO:0000259" key="4">
    <source>
        <dbReference type="PROSITE" id="PS51335"/>
    </source>
</evidence>
<dbReference type="SUPFAM" id="SSF50729">
    <property type="entry name" value="PH domain-like"/>
    <property type="match status" value="1"/>
</dbReference>
<dbReference type="Pfam" id="PF04727">
    <property type="entry name" value="ELMO_CED12"/>
    <property type="match status" value="1"/>
</dbReference>
<dbReference type="AlphaFoldDB" id="A0A2R5L4U2"/>
<dbReference type="InterPro" id="IPR001849">
    <property type="entry name" value="PH_domain"/>
</dbReference>
<protein>
    <submittedName>
        <fullName evidence="5">Putative regulator of rac1 required for phagocytosis and cell migration</fullName>
    </submittedName>
</protein>
<dbReference type="PROSITE" id="PS51335">
    <property type="entry name" value="ELMO"/>
    <property type="match status" value="1"/>
</dbReference>
<dbReference type="GO" id="GO:0005886">
    <property type="term" value="C:plasma membrane"/>
    <property type="evidence" value="ECO:0007669"/>
    <property type="project" value="TreeGrafter"/>
</dbReference>
<dbReference type="GO" id="GO:0017124">
    <property type="term" value="F:SH3 domain binding"/>
    <property type="evidence" value="ECO:0007669"/>
    <property type="project" value="UniProtKB-KW"/>
</dbReference>
<keyword evidence="2" id="KW-0581">Phagocytosis</keyword>
<evidence type="ECO:0000256" key="1">
    <source>
        <dbReference type="ARBA" id="ARBA00022703"/>
    </source>
</evidence>
<dbReference type="GO" id="GO:0048870">
    <property type="term" value="P:cell motility"/>
    <property type="evidence" value="ECO:0007669"/>
    <property type="project" value="TreeGrafter"/>
</dbReference>
<feature type="domain" description="ELMO" evidence="4">
    <location>
        <begin position="309"/>
        <end position="478"/>
    </location>
</feature>
<keyword evidence="1" id="KW-0053">Apoptosis</keyword>
<dbReference type="Pfam" id="PF16457">
    <property type="entry name" value="PH_12"/>
    <property type="match status" value="1"/>
</dbReference>
<dbReference type="PANTHER" id="PTHR12771:SF56">
    <property type="entry name" value="CED-12"/>
    <property type="match status" value="1"/>
</dbReference>
<keyword evidence="3" id="KW-0729">SH3-binding</keyword>